<feature type="transmembrane region" description="Helical" evidence="2">
    <location>
        <begin position="259"/>
        <end position="278"/>
    </location>
</feature>
<evidence type="ECO:0000313" key="4">
    <source>
        <dbReference type="EMBL" id="AQQ53869.1"/>
    </source>
</evidence>
<evidence type="ECO:0000313" key="5">
    <source>
        <dbReference type="Proteomes" id="UP000188184"/>
    </source>
</evidence>
<keyword evidence="2" id="KW-0812">Transmembrane</keyword>
<feature type="transmembrane region" description="Helical" evidence="2">
    <location>
        <begin position="134"/>
        <end position="156"/>
    </location>
</feature>
<evidence type="ECO:0000256" key="2">
    <source>
        <dbReference type="SAM" id="Phobius"/>
    </source>
</evidence>
<dbReference type="Proteomes" id="UP000188184">
    <property type="component" value="Chromosome"/>
</dbReference>
<keyword evidence="5" id="KW-1185">Reference proteome</keyword>
<dbReference type="Pfam" id="PF13559">
    <property type="entry name" value="DUF4129"/>
    <property type="match status" value="1"/>
</dbReference>
<gene>
    <name evidence="4" type="ORF">B0X71_12725</name>
</gene>
<keyword evidence="2" id="KW-0472">Membrane</keyword>
<dbReference type="KEGG" id="pmar:B0X71_12725"/>
<sequence length="400" mass="44396">MTERLLPFSLFVLDSCLLALPLLLLRGNAAAPPGLLFLVSAIAAGILITGVLLKWAYNPLRTAGICLIVMSSLLFAGVSAILCILFALLSFQRLHARFSERQDEYDGNFLLLFLLVFPLSLFALIIWGEENRLIAFYAIAFFTLLFFAGSRLLYRYAATAAAISRQSFLKAASLLILLPAGGALSFYLIIDGIRVALGSAIGGILAFVLQPFEGLMENVLQFLEQAPLEPREAGEETESPGPPETATGEMTVYTPPFPYEWLAVPVIAAVIIALVLWLRKRQYRPAEMAPAEVPAEVSYGNAASGQQEQQQEAIEYSAVDLPLIREKFREFEREAAENGCGREEAETVREWFRRMNWPGPAAFFRTYDSVRYGGRTISEADAEAFLQEIEKIKKFFPNEV</sequence>
<proteinExistence type="predicted"/>
<feature type="transmembrane region" description="Helical" evidence="2">
    <location>
        <begin position="109"/>
        <end position="128"/>
    </location>
</feature>
<organism evidence="4 5">
    <name type="scientific">Planococcus lenghuensis</name>
    <dbReference type="NCBI Taxonomy" id="2213202"/>
    <lineage>
        <taxon>Bacteria</taxon>
        <taxon>Bacillati</taxon>
        <taxon>Bacillota</taxon>
        <taxon>Bacilli</taxon>
        <taxon>Bacillales</taxon>
        <taxon>Caryophanaceae</taxon>
        <taxon>Planococcus</taxon>
    </lineage>
</organism>
<evidence type="ECO:0000256" key="1">
    <source>
        <dbReference type="SAM" id="MobiDB-lite"/>
    </source>
</evidence>
<reference evidence="4 5" key="1">
    <citation type="submission" date="2017-02" db="EMBL/GenBank/DDBJ databases">
        <title>The complete genomic sequence of a novel cold adapted crude oil-degrading bacterium Planococcus qaidamina Y42.</title>
        <authorList>
            <person name="Yang R."/>
        </authorList>
    </citation>
    <scope>NUCLEOTIDE SEQUENCE [LARGE SCALE GENOMIC DNA]</scope>
    <source>
        <strain evidence="4 5">Y42</strain>
    </source>
</reference>
<feature type="region of interest" description="Disordered" evidence="1">
    <location>
        <begin position="230"/>
        <end position="249"/>
    </location>
</feature>
<dbReference type="EMBL" id="CP019640">
    <property type="protein sequence ID" value="AQQ53869.1"/>
    <property type="molecule type" value="Genomic_DNA"/>
</dbReference>
<dbReference type="RefSeq" id="WP_198038589.1">
    <property type="nucleotide sequence ID" value="NZ_CP019640.1"/>
</dbReference>
<evidence type="ECO:0000259" key="3">
    <source>
        <dbReference type="Pfam" id="PF13559"/>
    </source>
</evidence>
<protein>
    <recommendedName>
        <fullName evidence="3">Protein-glutamine gamma-glutamyltransferase-like C-terminal domain-containing protein</fullName>
    </recommendedName>
</protein>
<feature type="transmembrane region" description="Helical" evidence="2">
    <location>
        <begin position="6"/>
        <end position="24"/>
    </location>
</feature>
<dbReference type="AlphaFoldDB" id="A0A1Q2L095"/>
<feature type="transmembrane region" description="Helical" evidence="2">
    <location>
        <begin position="36"/>
        <end position="56"/>
    </location>
</feature>
<dbReference type="InterPro" id="IPR025403">
    <property type="entry name" value="TgpA-like_C"/>
</dbReference>
<feature type="transmembrane region" description="Helical" evidence="2">
    <location>
        <begin position="62"/>
        <end position="89"/>
    </location>
</feature>
<feature type="domain" description="Protein-glutamine gamma-glutamyltransferase-like C-terminal" evidence="3">
    <location>
        <begin position="328"/>
        <end position="388"/>
    </location>
</feature>
<name>A0A1Q2L095_9BACL</name>
<keyword evidence="2" id="KW-1133">Transmembrane helix</keyword>
<feature type="transmembrane region" description="Helical" evidence="2">
    <location>
        <begin position="168"/>
        <end position="190"/>
    </location>
</feature>
<accession>A0A1Q2L095</accession>